<protein>
    <submittedName>
        <fullName evidence="2">Uncharacterized protein</fullName>
    </submittedName>
</protein>
<proteinExistence type="predicted"/>
<evidence type="ECO:0000313" key="2">
    <source>
        <dbReference type="WBParaSite" id="jg13341"/>
    </source>
</evidence>
<organism evidence="1 2">
    <name type="scientific">Ditylenchus dipsaci</name>
    <dbReference type="NCBI Taxonomy" id="166011"/>
    <lineage>
        <taxon>Eukaryota</taxon>
        <taxon>Metazoa</taxon>
        <taxon>Ecdysozoa</taxon>
        <taxon>Nematoda</taxon>
        <taxon>Chromadorea</taxon>
        <taxon>Rhabditida</taxon>
        <taxon>Tylenchina</taxon>
        <taxon>Tylenchomorpha</taxon>
        <taxon>Sphaerularioidea</taxon>
        <taxon>Anguinidae</taxon>
        <taxon>Anguininae</taxon>
        <taxon>Ditylenchus</taxon>
    </lineage>
</organism>
<accession>A0A915CY01</accession>
<name>A0A915CY01_9BILA</name>
<dbReference type="WBParaSite" id="jg13341">
    <property type="protein sequence ID" value="jg13341"/>
    <property type="gene ID" value="jg13341"/>
</dbReference>
<reference evidence="2" key="1">
    <citation type="submission" date="2022-11" db="UniProtKB">
        <authorList>
            <consortium name="WormBaseParasite"/>
        </authorList>
    </citation>
    <scope>IDENTIFICATION</scope>
</reference>
<dbReference type="Proteomes" id="UP000887574">
    <property type="component" value="Unplaced"/>
</dbReference>
<evidence type="ECO:0000313" key="1">
    <source>
        <dbReference type="Proteomes" id="UP000887574"/>
    </source>
</evidence>
<sequence length="812" mass="92239">MLTTSSNPWVIVHIFDNDKSALLWSPSTQQSRCLQADQISGQDLKLGNWLCISQKTGGINLTDSTCSFRVINGTLQIKAPVVFFSSSKLAKDLGFAPGFGRVICFAKEMTLEKDQIYMAWITYNKYSTDKHLQCQMTKYSVEWVVESQPSVPISKSEIDVFLQANSLNGMQSVTGIVVSKDNETGTGSIYNPKHGECDYQLTNKTAFNVGSFVHFIPMKNFFGWTTPLNISEATWVAQGISLFSCEPDLILSINNWEHDAEKGVIDVPNWDLQLHLAKNMPEDCEKLQEYDYSQPISVVYDNETERFTLFNGIPIILSQEKATEVLFDVEEHLNFFTPLTLGPKLVKENTDELGRKDCRITKEAVQKQNYKTDNIKYFETDAVVVYTRLHDVILFALEADPKYRKFAVDKARFKEDPHMGDWFRVSLPEQEVIAKLVKPTLKTVTLNSQLIRLYTRIKVVEAFVNEDDPNEICGYSDDLGPIIDNENCLKKSQLGKTIDVWVLSNAPTNGAHWRIFSEKLRSTTADPQRSIQQKVNERSISSRSTNQKCSTFGEKENEELVDASGRALIDVDRGPPTCFYDVLQSEEKSLKIGENRSTKNRTTDLQSDDSFKVTAKVVECEEEYAEKGAENIINATRPHISHEHKNKTDRLVSPKHNGEIKVNAIVTYVSLTHVTFYAVQSKLTNPSIKVEIAEFANNEKPSMGDWYYLTMDFETDYRNISGVPLLDPVLPTRVDRGNFLSVRTKVMIRRLPKIASMSSSFCGYSEDVGRIVDNTECLQPHQAHKIIDVWVQNCKPRDGSSWCIFNERLHRK</sequence>
<dbReference type="AlphaFoldDB" id="A0A915CY01"/>
<keyword evidence="1" id="KW-1185">Reference proteome</keyword>